<organism evidence="8 9">
    <name type="scientific">Leuconostoc pseudomesenteroides</name>
    <dbReference type="NCBI Taxonomy" id="33968"/>
    <lineage>
        <taxon>Bacteria</taxon>
        <taxon>Bacillati</taxon>
        <taxon>Bacillota</taxon>
        <taxon>Bacilli</taxon>
        <taxon>Lactobacillales</taxon>
        <taxon>Lactobacillaceae</taxon>
        <taxon>Leuconostoc</taxon>
    </lineage>
</organism>
<evidence type="ECO:0000259" key="6">
    <source>
        <dbReference type="Pfam" id="PF02237"/>
    </source>
</evidence>
<evidence type="ECO:0000313" key="9">
    <source>
        <dbReference type="Proteomes" id="UP000192288"/>
    </source>
</evidence>
<keyword evidence="4" id="KW-0092">Biotin</keyword>
<dbReference type="NCBIfam" id="TIGR00121">
    <property type="entry name" value="birA_ligase"/>
    <property type="match status" value="1"/>
</dbReference>
<keyword evidence="3" id="KW-0067">ATP-binding</keyword>
<dbReference type="Pfam" id="PF03099">
    <property type="entry name" value="BPL_LplA_LipB"/>
    <property type="match status" value="1"/>
</dbReference>
<dbReference type="SUPFAM" id="SSF50037">
    <property type="entry name" value="C-terminal domain of transcriptional repressors"/>
    <property type="match status" value="1"/>
</dbReference>
<evidence type="ECO:0000313" key="8">
    <source>
        <dbReference type="EMBL" id="ORI98524.1"/>
    </source>
</evidence>
<dbReference type="Gene3D" id="2.30.30.100">
    <property type="match status" value="1"/>
</dbReference>
<dbReference type="RefSeq" id="WP_080518865.1">
    <property type="nucleotide sequence ID" value="NZ_MPLS01000003.1"/>
</dbReference>
<evidence type="ECO:0000256" key="4">
    <source>
        <dbReference type="ARBA" id="ARBA00023267"/>
    </source>
</evidence>
<dbReference type="CDD" id="cd16442">
    <property type="entry name" value="BPL"/>
    <property type="match status" value="1"/>
</dbReference>
<accession>A0A1X0VFX5</accession>
<dbReference type="GO" id="GO:0016740">
    <property type="term" value="F:transferase activity"/>
    <property type="evidence" value="ECO:0007669"/>
    <property type="project" value="UniProtKB-ARBA"/>
</dbReference>
<dbReference type="PANTHER" id="PTHR12835">
    <property type="entry name" value="BIOTIN PROTEIN LIGASE"/>
    <property type="match status" value="1"/>
</dbReference>
<dbReference type="InterPro" id="IPR004408">
    <property type="entry name" value="Biotin_CoA_COase_ligase"/>
</dbReference>
<evidence type="ECO:0000256" key="1">
    <source>
        <dbReference type="ARBA" id="ARBA00022598"/>
    </source>
</evidence>
<dbReference type="eggNOG" id="COG0340">
    <property type="taxonomic scope" value="Bacteria"/>
</dbReference>
<dbReference type="InterPro" id="IPR008988">
    <property type="entry name" value="Transcriptional_repressor_C"/>
</dbReference>
<dbReference type="Proteomes" id="UP000192288">
    <property type="component" value="Unassembled WGS sequence"/>
</dbReference>
<dbReference type="STRING" id="33968.BMS77_00340"/>
<dbReference type="InterPro" id="IPR003142">
    <property type="entry name" value="BPL_C"/>
</dbReference>
<dbReference type="PANTHER" id="PTHR12835:SF5">
    <property type="entry name" value="BIOTIN--PROTEIN LIGASE"/>
    <property type="match status" value="1"/>
</dbReference>
<proteinExistence type="predicted"/>
<dbReference type="GO" id="GO:0004077">
    <property type="term" value="F:biotin--[biotin carboxyl-carrier protein] ligase activity"/>
    <property type="evidence" value="ECO:0007669"/>
    <property type="project" value="UniProtKB-EC"/>
</dbReference>
<evidence type="ECO:0000259" key="7">
    <source>
        <dbReference type="Pfam" id="PF03099"/>
    </source>
</evidence>
<protein>
    <recommendedName>
        <fullName evidence="5">biotin--[biotin carboxyl-carrier protein] ligase</fullName>
        <ecNumber evidence="5">6.3.4.15</ecNumber>
    </recommendedName>
</protein>
<sequence>MNLLTQTGMHDDITVIDVVDSTMTIGRDMLKQGVSRPFGIVSNQQRAGYGKKGRFFFSPRGAGVYQTYVFDVAGEFDAGLLTTGVAVSVAEVLFEMTGVQVSLKWVNDFYLHDRKMGGVLVEGILNPGKITQVIIGIGLNILPTAVPSDLEDIVTTLGVDVDRNALVTTIFERIVQNISGYQAGQHLDYYRQHSYLKDKMVTLLTNNHEISGQVLDIGTRGELLLKHDENLTPFISGDVTKVFIKGKK</sequence>
<dbReference type="InterPro" id="IPR045864">
    <property type="entry name" value="aa-tRNA-synth_II/BPL/LPL"/>
</dbReference>
<feature type="domain" description="BPL/LPL catalytic" evidence="7">
    <location>
        <begin position="16"/>
        <end position="140"/>
    </location>
</feature>
<reference evidence="8 9" key="1">
    <citation type="journal article" date="2017" name="Front. Microbiol.">
        <title>Genomic Characterization of Dairy Associated Leuconostoc Species and Diversity of Leuconostocs in Undefined Mixed Mesophilic Starter Cultures.</title>
        <authorList>
            <person name="Frantzen C.A."/>
            <person name="Kot W."/>
            <person name="Pedersen T.B."/>
            <person name="Ardo Y.M."/>
            <person name="Broadbent J.R."/>
            <person name="Neve H."/>
            <person name="Hansen L.H."/>
            <person name="Dal Bello F."/>
            <person name="Ostlie H.M."/>
            <person name="Kleppen H.P."/>
            <person name="Vogensen F.K."/>
            <person name="Holo H."/>
        </authorList>
    </citation>
    <scope>NUCLEOTIDE SEQUENCE [LARGE SCALE GENOMIC DNA]</scope>
    <source>
        <strain evidence="8 9">LMGCF08</strain>
    </source>
</reference>
<evidence type="ECO:0000256" key="3">
    <source>
        <dbReference type="ARBA" id="ARBA00022840"/>
    </source>
</evidence>
<dbReference type="Gene3D" id="3.30.930.10">
    <property type="entry name" value="Bira Bifunctional Protein, Domain 2"/>
    <property type="match status" value="1"/>
</dbReference>
<dbReference type="Pfam" id="PF02237">
    <property type="entry name" value="BPL_C"/>
    <property type="match status" value="1"/>
</dbReference>
<gene>
    <name evidence="8" type="ORF">BMR96_01665</name>
</gene>
<dbReference type="EMBL" id="MPLS01000003">
    <property type="protein sequence ID" value="ORI98524.1"/>
    <property type="molecule type" value="Genomic_DNA"/>
</dbReference>
<evidence type="ECO:0000256" key="2">
    <source>
        <dbReference type="ARBA" id="ARBA00022741"/>
    </source>
</evidence>
<evidence type="ECO:0000256" key="5">
    <source>
        <dbReference type="ARBA" id="ARBA00024227"/>
    </source>
</evidence>
<dbReference type="SUPFAM" id="SSF55681">
    <property type="entry name" value="Class II aaRS and biotin synthetases"/>
    <property type="match status" value="1"/>
</dbReference>
<comment type="caution">
    <text evidence="8">The sequence shown here is derived from an EMBL/GenBank/DDBJ whole genome shotgun (WGS) entry which is preliminary data.</text>
</comment>
<dbReference type="GO" id="GO:0005524">
    <property type="term" value="F:ATP binding"/>
    <property type="evidence" value="ECO:0007669"/>
    <property type="project" value="UniProtKB-KW"/>
</dbReference>
<dbReference type="AlphaFoldDB" id="A0A1X0VFX5"/>
<feature type="domain" description="Biotin protein ligase C-terminal" evidence="6">
    <location>
        <begin position="199"/>
        <end position="239"/>
    </location>
</feature>
<keyword evidence="2" id="KW-0547">Nucleotide-binding</keyword>
<keyword evidence="1 8" id="KW-0436">Ligase</keyword>
<dbReference type="InterPro" id="IPR004143">
    <property type="entry name" value="BPL_LPL_catalytic"/>
</dbReference>
<name>A0A1X0VFX5_LEUPS</name>
<dbReference type="GO" id="GO:0009249">
    <property type="term" value="P:protein lipoylation"/>
    <property type="evidence" value="ECO:0007669"/>
    <property type="project" value="UniProtKB-ARBA"/>
</dbReference>
<dbReference type="GO" id="GO:0005737">
    <property type="term" value="C:cytoplasm"/>
    <property type="evidence" value="ECO:0007669"/>
    <property type="project" value="TreeGrafter"/>
</dbReference>
<dbReference type="EC" id="6.3.4.15" evidence="5"/>